<dbReference type="Proteomes" id="UP000092177">
    <property type="component" value="Chromosome 5"/>
</dbReference>
<dbReference type="VEuPathDB" id="FungiDB:CH63R_07497"/>
<dbReference type="RefSeq" id="XP_018157250.1">
    <property type="nucleotide sequence ID" value="XM_018302472.1"/>
</dbReference>
<evidence type="ECO:0000313" key="1">
    <source>
        <dbReference type="EMBL" id="OBR08732.1"/>
    </source>
</evidence>
<protein>
    <submittedName>
        <fullName evidence="1">Uncharacterized protein</fullName>
    </submittedName>
</protein>
<gene>
    <name evidence="1" type="ORF">CH63R_07497</name>
</gene>
<dbReference type="EMBL" id="LTAN01000005">
    <property type="protein sequence ID" value="OBR08732.1"/>
    <property type="molecule type" value="Genomic_DNA"/>
</dbReference>
<keyword evidence="2" id="KW-1185">Reference proteome</keyword>
<proteinExistence type="predicted"/>
<dbReference type="GeneID" id="28866579"/>
<evidence type="ECO:0000313" key="2">
    <source>
        <dbReference type="Proteomes" id="UP000092177"/>
    </source>
</evidence>
<organism evidence="1 2">
    <name type="scientific">Colletotrichum higginsianum (strain IMI 349063)</name>
    <name type="common">Crucifer anthracnose fungus</name>
    <dbReference type="NCBI Taxonomy" id="759273"/>
    <lineage>
        <taxon>Eukaryota</taxon>
        <taxon>Fungi</taxon>
        <taxon>Dikarya</taxon>
        <taxon>Ascomycota</taxon>
        <taxon>Pezizomycotina</taxon>
        <taxon>Sordariomycetes</taxon>
        <taxon>Hypocreomycetidae</taxon>
        <taxon>Glomerellales</taxon>
        <taxon>Glomerellaceae</taxon>
        <taxon>Colletotrichum</taxon>
        <taxon>Colletotrichum destructivum species complex</taxon>
    </lineage>
</organism>
<dbReference type="KEGG" id="chig:CH63R_07497"/>
<accession>A0A1B7Y9K4</accession>
<comment type="caution">
    <text evidence="1">The sequence shown here is derived from an EMBL/GenBank/DDBJ whole genome shotgun (WGS) entry which is preliminary data.</text>
</comment>
<reference evidence="2" key="1">
    <citation type="journal article" date="2017" name="BMC Genomics">
        <title>Gapless genome assembly of Colletotrichum higginsianum reveals chromosome structure and association of transposable elements with secondary metabolite gene clusters.</title>
        <authorList>
            <person name="Dallery J.-F."/>
            <person name="Lapalu N."/>
            <person name="Zampounis A."/>
            <person name="Pigne S."/>
            <person name="Luyten I."/>
            <person name="Amselem J."/>
            <person name="Wittenberg A.H.J."/>
            <person name="Zhou S."/>
            <person name="de Queiroz M.V."/>
            <person name="Robin G.P."/>
            <person name="Auger A."/>
            <person name="Hainaut M."/>
            <person name="Henrissat B."/>
            <person name="Kim K.-T."/>
            <person name="Lee Y.-H."/>
            <person name="Lespinet O."/>
            <person name="Schwartz D.C."/>
            <person name="Thon M.R."/>
            <person name="O'Connell R.J."/>
        </authorList>
    </citation>
    <scope>NUCLEOTIDE SEQUENCE [LARGE SCALE GENOMIC DNA]</scope>
    <source>
        <strain evidence="2">IMI 349063</strain>
    </source>
</reference>
<sequence length="110" mass="12265">MYATGITRDPSSLFKRLNLQMQEHYVVCFTCTHCDEAENAPTTAGATSIQWCLYYPWVFDSLPLTLPMLEGDIDVAKAGSYSNTCSIRGFSKGVYAACLERAVEILRARL</sequence>
<dbReference type="AlphaFoldDB" id="A0A1B7Y9K4"/>
<name>A0A1B7Y9K4_COLHI</name>